<dbReference type="OrthoDB" id="4772393at2"/>
<sequence>MSRSYALIWDAPNMDMGLGAILGGRPTAAYRPRFDAIGRWVVLRAMEIGAEPQASVFTNVTPGGADVIRPWVEAIRNVGFSVFAKPKTDDDSDVDPDMIEYILDNRDELAGLVVASADGQNFQPLLEELAGEGIPVTVLGFHEHVSWAIGSDLLEFVDLEDIPGVFRDPLPRISLDALPPEGAWLQPFRSLSALLEH</sequence>
<dbReference type="GeneID" id="78286686"/>
<dbReference type="Proteomes" id="UP000544551">
    <property type="component" value="Unassembled WGS sequence"/>
</dbReference>
<dbReference type="EMBL" id="JABAFZ010000003">
    <property type="protein sequence ID" value="NME88918.1"/>
    <property type="molecule type" value="Genomic_DNA"/>
</dbReference>
<dbReference type="EMBL" id="LSTQ01000008">
    <property type="protein sequence ID" value="OAH30354.1"/>
    <property type="molecule type" value="Genomic_DNA"/>
</dbReference>
<reference evidence="4" key="1">
    <citation type="submission" date="2016-02" db="EMBL/GenBank/DDBJ databases">
        <authorList>
            <person name="Kaur G."/>
            <person name="Nair G.R."/>
            <person name="Mayilraj S."/>
        </authorList>
    </citation>
    <scope>NUCLEOTIDE SEQUENCE [LARGE SCALE GENOMIC DNA]</scope>
    <source>
        <strain evidence="4">GA-15</strain>
    </source>
</reference>
<accession>A0A0X8VFS6</accession>
<reference evidence="2 5" key="3">
    <citation type="submission" date="2020-04" db="EMBL/GenBank/DDBJ databases">
        <authorList>
            <person name="Hitch T.C.A."/>
            <person name="Wylensek D."/>
            <person name="Clavel T."/>
        </authorList>
    </citation>
    <scope>NUCLEOTIDE SEQUENCE [LARGE SCALE GENOMIC DNA]</scope>
    <source>
        <strain evidence="2 5">BL-383-APC-3D</strain>
    </source>
</reference>
<protein>
    <submittedName>
        <fullName evidence="3">NYN domain-containing protein</fullName>
    </submittedName>
</protein>
<evidence type="ECO:0000313" key="2">
    <source>
        <dbReference type="EMBL" id="NME88918.1"/>
    </source>
</evidence>
<evidence type="ECO:0000259" key="1">
    <source>
        <dbReference type="Pfam" id="PF01936"/>
    </source>
</evidence>
<name>A0A0X8VFS6_9CORY</name>
<keyword evidence="4" id="KW-1185">Reference proteome</keyword>
<dbReference type="AlphaFoldDB" id="A0A0X8VFS6"/>
<dbReference type="Proteomes" id="UP000076947">
    <property type="component" value="Unassembled WGS sequence"/>
</dbReference>
<dbReference type="GO" id="GO:0004540">
    <property type="term" value="F:RNA nuclease activity"/>
    <property type="evidence" value="ECO:0007669"/>
    <property type="project" value="InterPro"/>
</dbReference>
<evidence type="ECO:0000313" key="5">
    <source>
        <dbReference type="Proteomes" id="UP000544551"/>
    </source>
</evidence>
<dbReference type="InterPro" id="IPR021139">
    <property type="entry name" value="NYN"/>
</dbReference>
<dbReference type="STRING" id="1705.CA21670_11390"/>
<comment type="caution">
    <text evidence="3">The sequence shown here is derived from an EMBL/GenBank/DDBJ whole genome shotgun (WGS) entry which is preliminary data.</text>
</comment>
<dbReference type="Gene3D" id="3.40.50.1010">
    <property type="entry name" value="5'-nuclease"/>
    <property type="match status" value="1"/>
</dbReference>
<organism evidence="3 4">
    <name type="scientific">Corynebacterium stationis</name>
    <dbReference type="NCBI Taxonomy" id="1705"/>
    <lineage>
        <taxon>Bacteria</taxon>
        <taxon>Bacillati</taxon>
        <taxon>Actinomycetota</taxon>
        <taxon>Actinomycetes</taxon>
        <taxon>Mycobacteriales</taxon>
        <taxon>Corynebacteriaceae</taxon>
        <taxon>Corynebacterium</taxon>
    </lineage>
</organism>
<proteinExistence type="predicted"/>
<dbReference type="RefSeq" id="WP_066796701.1">
    <property type="nucleotide sequence ID" value="NZ_CAJUDP010000022.1"/>
</dbReference>
<evidence type="ECO:0000313" key="4">
    <source>
        <dbReference type="Proteomes" id="UP000076947"/>
    </source>
</evidence>
<gene>
    <name evidence="3" type="ORF">AYJ05_06300</name>
    <name evidence="2" type="ORF">HF853_04355</name>
</gene>
<evidence type="ECO:0000313" key="3">
    <source>
        <dbReference type="EMBL" id="OAH30354.1"/>
    </source>
</evidence>
<reference evidence="3" key="2">
    <citation type="submission" date="2016-02" db="EMBL/GenBank/DDBJ databases">
        <authorList>
            <person name="Wen L."/>
            <person name="He K."/>
            <person name="Yang H."/>
        </authorList>
    </citation>
    <scope>NUCLEOTIDE SEQUENCE [LARGE SCALE GENOMIC DNA]</scope>
    <source>
        <strain evidence="3">GA-15</strain>
    </source>
</reference>
<dbReference type="Pfam" id="PF01936">
    <property type="entry name" value="NYN"/>
    <property type="match status" value="1"/>
</dbReference>
<dbReference type="KEGG" id="csta:CSTAT_12035"/>
<feature type="domain" description="NYN" evidence="1">
    <location>
        <begin position="6"/>
        <end position="148"/>
    </location>
</feature>